<dbReference type="InterPro" id="IPR038454">
    <property type="entry name" value="DnaA_N_sf"/>
</dbReference>
<gene>
    <name evidence="8" type="primary">dnaA</name>
    <name evidence="14" type="ORF">UX05_C0009G0034</name>
</gene>
<evidence type="ECO:0000256" key="9">
    <source>
        <dbReference type="NCBIfam" id="TIGR00362"/>
    </source>
</evidence>
<comment type="domain">
    <text evidence="8">Domain I is involved in oligomerization and binding regulators, domain II is flexibile and of varying length in different bacteria, domain III forms the AAA+ region, while domain IV binds dsDNA.</text>
</comment>
<dbReference type="CDD" id="cd06571">
    <property type="entry name" value="Bac_DnaA_C"/>
    <property type="match status" value="1"/>
</dbReference>
<comment type="caution">
    <text evidence="14">The sequence shown here is derived from an EMBL/GenBank/DDBJ whole genome shotgun (WGS) entry which is preliminary data.</text>
</comment>
<keyword evidence="4 8" id="KW-0547">Nucleotide-binding</keyword>
<comment type="similarity">
    <text evidence="1 8 11">Belongs to the DnaA family.</text>
</comment>
<dbReference type="SUPFAM" id="SSF48295">
    <property type="entry name" value="TrpR-like"/>
    <property type="match status" value="1"/>
</dbReference>
<evidence type="ECO:0000256" key="4">
    <source>
        <dbReference type="ARBA" id="ARBA00022741"/>
    </source>
</evidence>
<dbReference type="GO" id="GO:0005524">
    <property type="term" value="F:ATP binding"/>
    <property type="evidence" value="ECO:0007669"/>
    <property type="project" value="UniProtKB-UniRule"/>
</dbReference>
<dbReference type="InterPro" id="IPR013159">
    <property type="entry name" value="DnaA_C"/>
</dbReference>
<dbReference type="InterPro" id="IPR013317">
    <property type="entry name" value="DnaA_dom"/>
</dbReference>
<dbReference type="GO" id="GO:0005737">
    <property type="term" value="C:cytoplasm"/>
    <property type="evidence" value="ECO:0007669"/>
    <property type="project" value="UniProtKB-SubCell"/>
</dbReference>
<accession>A0A0G1PBD2</accession>
<evidence type="ECO:0000256" key="1">
    <source>
        <dbReference type="ARBA" id="ARBA00006583"/>
    </source>
</evidence>
<feature type="binding site" evidence="8">
    <location>
        <position position="160"/>
    </location>
    <ligand>
        <name>ATP</name>
        <dbReference type="ChEBI" id="CHEBI:30616"/>
    </ligand>
</feature>
<dbReference type="SUPFAM" id="SSF52540">
    <property type="entry name" value="P-loop containing nucleoside triphosphate hydrolases"/>
    <property type="match status" value="1"/>
</dbReference>
<dbReference type="PANTHER" id="PTHR30050">
    <property type="entry name" value="CHROMOSOMAL REPLICATION INITIATOR PROTEIN DNAA"/>
    <property type="match status" value="1"/>
</dbReference>
<dbReference type="GO" id="GO:0005886">
    <property type="term" value="C:plasma membrane"/>
    <property type="evidence" value="ECO:0007669"/>
    <property type="project" value="TreeGrafter"/>
</dbReference>
<proteinExistence type="inferred from homology"/>
<dbReference type="Pfam" id="PF00308">
    <property type="entry name" value="Bac_DnaA"/>
    <property type="match status" value="1"/>
</dbReference>
<dbReference type="SMART" id="SM00382">
    <property type="entry name" value="AAA"/>
    <property type="match status" value="1"/>
</dbReference>
<dbReference type="PANTHER" id="PTHR30050:SF2">
    <property type="entry name" value="CHROMOSOMAL REPLICATION INITIATOR PROTEIN DNAA"/>
    <property type="match status" value="1"/>
</dbReference>
<dbReference type="Proteomes" id="UP000034264">
    <property type="component" value="Unassembled WGS sequence"/>
</dbReference>
<dbReference type="CDD" id="cd00009">
    <property type="entry name" value="AAA"/>
    <property type="match status" value="1"/>
</dbReference>
<keyword evidence="3 8" id="KW-0235">DNA replication</keyword>
<keyword evidence="6 8" id="KW-0446">Lipid-binding</keyword>
<keyword evidence="7 8" id="KW-0238">DNA-binding</keyword>
<protein>
    <recommendedName>
        <fullName evidence="8 9">Chromosomal replication initiator protein DnaA</fullName>
    </recommendedName>
</protein>
<evidence type="ECO:0000259" key="13">
    <source>
        <dbReference type="SMART" id="SM00760"/>
    </source>
</evidence>
<evidence type="ECO:0000256" key="11">
    <source>
        <dbReference type="RuleBase" id="RU004227"/>
    </source>
</evidence>
<dbReference type="InterPro" id="IPR027417">
    <property type="entry name" value="P-loop_NTPase"/>
</dbReference>
<dbReference type="HAMAP" id="MF_00377">
    <property type="entry name" value="DnaA_bact"/>
    <property type="match status" value="1"/>
</dbReference>
<dbReference type="PRINTS" id="PR00051">
    <property type="entry name" value="DNAA"/>
</dbReference>
<dbReference type="GO" id="GO:0008289">
    <property type="term" value="F:lipid binding"/>
    <property type="evidence" value="ECO:0007669"/>
    <property type="project" value="UniProtKB-KW"/>
</dbReference>
<feature type="region of interest" description="Domain I, interacts with DnaA modulators" evidence="8">
    <location>
        <begin position="1"/>
        <end position="86"/>
    </location>
</feature>
<dbReference type="Pfam" id="PF08299">
    <property type="entry name" value="Bac_DnaA_C"/>
    <property type="match status" value="1"/>
</dbReference>
<dbReference type="SMART" id="SM00760">
    <property type="entry name" value="Bac_DnaA_C"/>
    <property type="match status" value="1"/>
</dbReference>
<keyword evidence="2 8" id="KW-0963">Cytoplasm</keyword>
<evidence type="ECO:0000259" key="12">
    <source>
        <dbReference type="SMART" id="SM00382"/>
    </source>
</evidence>
<dbReference type="NCBIfam" id="TIGR00362">
    <property type="entry name" value="DnaA"/>
    <property type="match status" value="1"/>
</dbReference>
<evidence type="ECO:0000256" key="6">
    <source>
        <dbReference type="ARBA" id="ARBA00023121"/>
    </source>
</evidence>
<evidence type="ECO:0000313" key="15">
    <source>
        <dbReference type="Proteomes" id="UP000034264"/>
    </source>
</evidence>
<dbReference type="GO" id="GO:0003688">
    <property type="term" value="F:DNA replication origin binding"/>
    <property type="evidence" value="ECO:0007669"/>
    <property type="project" value="UniProtKB-UniRule"/>
</dbReference>
<evidence type="ECO:0000256" key="10">
    <source>
        <dbReference type="RuleBase" id="RU000577"/>
    </source>
</evidence>
<feature type="binding site" evidence="8">
    <location>
        <position position="163"/>
    </location>
    <ligand>
        <name>ATP</name>
        <dbReference type="ChEBI" id="CHEBI:30616"/>
    </ligand>
</feature>
<sequence length="454" mass="50787">MDRDVTRIWKTVLEGMKVAVSAGTFNTLIRQTKLVAIADSGDRWICEVGCSSGMTKTLLEQRFYGQLAEELKRVTEKDCEIRFIISPQRSTRNPQEEKDLPLFTERDDSDEVKRARLRSEFTFDNYAVSGSNQMAHAAAMAVARKPGTAYNPLFIYGGVGVGKTHLMQAVGHAVIERGEGPVLFCTGEEFTNDLVMGIRNKDTDRVRGKYRKVKALLIDDVQFIAGKASVQEEFFHTFNSIGREGGQIIMTSDKPPGEISKLEERLRSRFGAGMIVDVGPADFELRTAILLIKAKQRGQELAMDVAQAIASYIEGVRELEGFLMRITSEAEVKKEPVTVEMVERLLKISQPADGQARIVTPNEVINLIANYYGLGVQQLKGERRTKAVVWPRQILMHLLRTDLKLPLEEVGRLIGGRDHTTVMHADKKVVLAMQTDQAVHNQIGDIKKKLLTSR</sequence>
<name>A0A0G1PBD2_9BACT</name>
<evidence type="ECO:0000256" key="5">
    <source>
        <dbReference type="ARBA" id="ARBA00022840"/>
    </source>
</evidence>
<feature type="region of interest" description="Domain IV, binds dsDNA" evidence="8">
    <location>
        <begin position="331"/>
        <end position="454"/>
    </location>
</feature>
<dbReference type="Gene3D" id="3.40.50.300">
    <property type="entry name" value="P-loop containing nucleotide triphosphate hydrolases"/>
    <property type="match status" value="1"/>
</dbReference>
<dbReference type="EMBL" id="LCKS01000009">
    <property type="protein sequence ID" value="KKU02698.1"/>
    <property type="molecule type" value="Genomic_DNA"/>
</dbReference>
<dbReference type="InterPro" id="IPR003593">
    <property type="entry name" value="AAA+_ATPase"/>
</dbReference>
<dbReference type="InterPro" id="IPR020591">
    <property type="entry name" value="Chromosome_initiator_DnaA-like"/>
</dbReference>
<dbReference type="GO" id="GO:0006275">
    <property type="term" value="P:regulation of DNA replication"/>
    <property type="evidence" value="ECO:0007669"/>
    <property type="project" value="UniProtKB-UniRule"/>
</dbReference>
<dbReference type="InterPro" id="IPR010921">
    <property type="entry name" value="Trp_repressor/repl_initiator"/>
</dbReference>
<dbReference type="Gene3D" id="1.10.8.60">
    <property type="match status" value="1"/>
</dbReference>
<feature type="domain" description="AAA+ ATPase" evidence="12">
    <location>
        <begin position="149"/>
        <end position="280"/>
    </location>
</feature>
<dbReference type="InterPro" id="IPR001957">
    <property type="entry name" value="Chromosome_initiator_DnaA"/>
</dbReference>
<reference evidence="14 15" key="1">
    <citation type="journal article" date="2015" name="Nature">
        <title>rRNA introns, odd ribosomes, and small enigmatic genomes across a large radiation of phyla.</title>
        <authorList>
            <person name="Brown C.T."/>
            <person name="Hug L.A."/>
            <person name="Thomas B.C."/>
            <person name="Sharon I."/>
            <person name="Castelle C.J."/>
            <person name="Singh A."/>
            <person name="Wilkins M.J."/>
            <person name="Williams K.H."/>
            <person name="Banfield J.F."/>
        </authorList>
    </citation>
    <scope>NUCLEOTIDE SEQUENCE [LARGE SCALE GENOMIC DNA]</scope>
</reference>
<comment type="function">
    <text evidence="8 10">Plays an essential role in the initiation and regulation of chromosomal replication. ATP-DnaA binds to the origin of replication (oriC) to initiate formation of the DNA replication initiation complex once per cell cycle. Binds the DnaA box (a 9 base pair repeat at the origin) and separates the double-stranded (ds)DNA. Forms a right-handed helical filament on oriC DNA; dsDNA binds to the exterior of the filament while single-stranded (ss)DNA is stabiized in the filament's interior. The ATP-DnaA-oriC complex binds and stabilizes one strand of the AT-rich DNA unwinding element (DUE), permitting loading of DNA polymerase. After initiation quickly degrades to an ADP-DnaA complex that is not apt for DNA replication. Binds acidic phospholipids.</text>
</comment>
<evidence type="ECO:0000256" key="7">
    <source>
        <dbReference type="ARBA" id="ARBA00023125"/>
    </source>
</evidence>
<feature type="domain" description="Chromosomal replication initiator DnaA C-terminal" evidence="13">
    <location>
        <begin position="360"/>
        <end position="429"/>
    </location>
</feature>
<feature type="binding site" evidence="8">
    <location>
        <position position="162"/>
    </location>
    <ligand>
        <name>ATP</name>
        <dbReference type="ChEBI" id="CHEBI:30616"/>
    </ligand>
</feature>
<evidence type="ECO:0000313" key="14">
    <source>
        <dbReference type="EMBL" id="KKU02698.1"/>
    </source>
</evidence>
<dbReference type="Gene3D" id="1.10.1750.10">
    <property type="match status" value="1"/>
</dbReference>
<feature type="binding site" evidence="8">
    <location>
        <position position="164"/>
    </location>
    <ligand>
        <name>ATP</name>
        <dbReference type="ChEBI" id="CHEBI:30616"/>
    </ligand>
</feature>
<keyword evidence="5 8" id="KW-0067">ATP-binding</keyword>
<evidence type="ECO:0000256" key="8">
    <source>
        <dbReference type="HAMAP-Rule" id="MF_00377"/>
    </source>
</evidence>
<dbReference type="GO" id="GO:0006270">
    <property type="term" value="P:DNA replication initiation"/>
    <property type="evidence" value="ECO:0007669"/>
    <property type="project" value="UniProtKB-UniRule"/>
</dbReference>
<comment type="subcellular location">
    <subcellularLocation>
        <location evidence="8">Cytoplasm</location>
    </subcellularLocation>
</comment>
<evidence type="ECO:0000256" key="3">
    <source>
        <dbReference type="ARBA" id="ARBA00022705"/>
    </source>
</evidence>
<comment type="caution">
    <text evidence="8">Lacks conserved residue(s) required for the propagation of feature annotation.</text>
</comment>
<organism evidence="14 15">
    <name type="scientific">Candidatus Amesbacteria bacterium GW2011_GWC2_45_19</name>
    <dbReference type="NCBI Taxonomy" id="1618366"/>
    <lineage>
        <taxon>Bacteria</taxon>
        <taxon>Candidatus Amesiibacteriota</taxon>
    </lineage>
</organism>
<dbReference type="PATRIC" id="fig|1618366.3.peg.698"/>
<dbReference type="AlphaFoldDB" id="A0A0G1PBD2"/>
<evidence type="ECO:0000256" key="2">
    <source>
        <dbReference type="ARBA" id="ARBA00022490"/>
    </source>
</evidence>
<dbReference type="Gene3D" id="3.30.300.180">
    <property type="match status" value="1"/>
</dbReference>
<comment type="subunit">
    <text evidence="8">Oligomerizes as a right-handed, spiral filament on DNA at oriC.</text>
</comment>